<keyword evidence="1" id="KW-0472">Membrane</keyword>
<feature type="transmembrane region" description="Helical" evidence="1">
    <location>
        <begin position="18"/>
        <end position="39"/>
    </location>
</feature>
<accession>A0A124HBX9</accession>
<evidence type="ECO:0000313" key="3">
    <source>
        <dbReference type="Proteomes" id="UP000054241"/>
    </source>
</evidence>
<evidence type="ECO:0000256" key="1">
    <source>
        <dbReference type="SAM" id="Phobius"/>
    </source>
</evidence>
<gene>
    <name evidence="2" type="ORF">AQI88_30370</name>
</gene>
<dbReference type="RefSeq" id="WP_067005251.1">
    <property type="nucleotide sequence ID" value="NZ_KQ948034.1"/>
</dbReference>
<evidence type="ECO:0000313" key="2">
    <source>
        <dbReference type="EMBL" id="KUM92688.1"/>
    </source>
</evidence>
<dbReference type="AlphaFoldDB" id="A0A124HBX9"/>
<dbReference type="Proteomes" id="UP000054241">
    <property type="component" value="Unassembled WGS sequence"/>
</dbReference>
<keyword evidence="1" id="KW-0812">Transmembrane</keyword>
<dbReference type="EMBL" id="LMWL01000058">
    <property type="protein sequence ID" value="KUM92688.1"/>
    <property type="molecule type" value="Genomic_DNA"/>
</dbReference>
<keyword evidence="1" id="KW-1133">Transmembrane helix</keyword>
<protein>
    <submittedName>
        <fullName evidence="2">Uncharacterized protein</fullName>
    </submittedName>
</protein>
<proteinExistence type="predicted"/>
<comment type="caution">
    <text evidence="2">The sequence shown here is derived from an EMBL/GenBank/DDBJ whole genome shotgun (WGS) entry which is preliminary data.</text>
</comment>
<name>A0A124HBX9_9ACTN</name>
<organism evidence="2 3">
    <name type="scientific">Streptomyces cellostaticus</name>
    <dbReference type="NCBI Taxonomy" id="67285"/>
    <lineage>
        <taxon>Bacteria</taxon>
        <taxon>Bacillati</taxon>
        <taxon>Actinomycetota</taxon>
        <taxon>Actinomycetes</taxon>
        <taxon>Kitasatosporales</taxon>
        <taxon>Streptomycetaceae</taxon>
        <taxon>Streptomyces</taxon>
    </lineage>
</organism>
<keyword evidence="3" id="KW-1185">Reference proteome</keyword>
<reference evidence="2 3" key="1">
    <citation type="submission" date="2015-10" db="EMBL/GenBank/DDBJ databases">
        <title>Draft genome sequence of Streptomyces cellostaticus DSM 40189, type strain for the species Streptomyces cellostaticus.</title>
        <authorList>
            <person name="Ruckert C."/>
            <person name="Winkler A."/>
            <person name="Kalinowski J."/>
            <person name="Kampfer P."/>
            <person name="Glaeser S."/>
        </authorList>
    </citation>
    <scope>NUCLEOTIDE SEQUENCE [LARGE SCALE GENOMIC DNA]</scope>
    <source>
        <strain evidence="2 3">DSM 40189</strain>
    </source>
</reference>
<sequence>MEDQDDRRAVARLPMSNAIAAVIIAVAALGAGIVVLLVMPGTLEALGTSATISGSGFTLAARIAVPR</sequence>